<dbReference type="EnsemblPlants" id="Solyc05g023835.1.1">
    <property type="protein sequence ID" value="Solyc05g023835.1.1"/>
    <property type="gene ID" value="Solyc05g023835.1"/>
</dbReference>
<organism evidence="2">
    <name type="scientific">Solanum lycopersicum</name>
    <name type="common">Tomato</name>
    <name type="synonym">Lycopersicon esculentum</name>
    <dbReference type="NCBI Taxonomy" id="4081"/>
    <lineage>
        <taxon>Eukaryota</taxon>
        <taxon>Viridiplantae</taxon>
        <taxon>Streptophyta</taxon>
        <taxon>Embryophyta</taxon>
        <taxon>Tracheophyta</taxon>
        <taxon>Spermatophyta</taxon>
        <taxon>Magnoliopsida</taxon>
        <taxon>eudicotyledons</taxon>
        <taxon>Gunneridae</taxon>
        <taxon>Pentapetalae</taxon>
        <taxon>asterids</taxon>
        <taxon>lamiids</taxon>
        <taxon>Solanales</taxon>
        <taxon>Solanaceae</taxon>
        <taxon>Solanoideae</taxon>
        <taxon>Solaneae</taxon>
        <taxon>Solanum</taxon>
        <taxon>Solanum subgen. Lycopersicon</taxon>
    </lineage>
</organism>
<evidence type="ECO:0000313" key="2">
    <source>
        <dbReference type="EnsemblPlants" id="Solyc05g023835.1.1"/>
    </source>
</evidence>
<dbReference type="AlphaFoldDB" id="A0A3Q7GHW1"/>
<protein>
    <submittedName>
        <fullName evidence="2">Uncharacterized protein</fullName>
    </submittedName>
</protein>
<feature type="region of interest" description="Disordered" evidence="1">
    <location>
        <begin position="1"/>
        <end position="38"/>
    </location>
</feature>
<dbReference type="Gramene" id="Solyc05g023835.1.1">
    <property type="protein sequence ID" value="Solyc05g023835.1.1"/>
    <property type="gene ID" value="Solyc05g023835.1"/>
</dbReference>
<reference evidence="2" key="1">
    <citation type="journal article" date="2012" name="Nature">
        <title>The tomato genome sequence provides insights into fleshy fruit evolution.</title>
        <authorList>
            <consortium name="Tomato Genome Consortium"/>
        </authorList>
    </citation>
    <scope>NUCLEOTIDE SEQUENCE [LARGE SCALE GENOMIC DNA]</scope>
    <source>
        <strain evidence="2">cv. Heinz 1706</strain>
    </source>
</reference>
<evidence type="ECO:0000256" key="1">
    <source>
        <dbReference type="SAM" id="MobiDB-lite"/>
    </source>
</evidence>
<keyword evidence="3" id="KW-1185">Reference proteome</keyword>
<feature type="compositionally biased region" description="Polar residues" evidence="1">
    <location>
        <begin position="1"/>
        <end position="18"/>
    </location>
</feature>
<proteinExistence type="predicted"/>
<dbReference type="InParanoid" id="A0A3Q7GHW1"/>
<accession>A0A3Q7GHW1</accession>
<sequence>MKTQSCSQIQTSEHTNSIDIAELNSEPGPSKTRKVRGPTLLKDKKLSILKCGEEFVKKSIGKK</sequence>
<dbReference type="Proteomes" id="UP000004994">
    <property type="component" value="Chromosome 5"/>
</dbReference>
<evidence type="ECO:0000313" key="3">
    <source>
        <dbReference type="Proteomes" id="UP000004994"/>
    </source>
</evidence>
<name>A0A3Q7GHW1_SOLLC</name>
<reference evidence="2" key="2">
    <citation type="submission" date="2019-01" db="UniProtKB">
        <authorList>
            <consortium name="EnsemblPlants"/>
        </authorList>
    </citation>
    <scope>IDENTIFICATION</scope>
    <source>
        <strain evidence="2">cv. Heinz 1706</strain>
    </source>
</reference>